<dbReference type="SMART" id="SM00355">
    <property type="entry name" value="ZnF_C2H2"/>
    <property type="match status" value="6"/>
</dbReference>
<dbReference type="EMBL" id="NWSH01001226">
    <property type="protein sequence ID" value="PCG72043.1"/>
    <property type="molecule type" value="Genomic_DNA"/>
</dbReference>
<proteinExistence type="inferred from homology"/>
<dbReference type="AlphaFoldDB" id="A0A2A4JKS8"/>
<dbReference type="PANTHER" id="PTHR24388">
    <property type="entry name" value="ZINC FINGER PROTEIN"/>
    <property type="match status" value="1"/>
</dbReference>
<evidence type="ECO:0000256" key="9">
    <source>
        <dbReference type="PROSITE-ProRule" id="PRU00042"/>
    </source>
</evidence>
<evidence type="ECO:0000256" key="3">
    <source>
        <dbReference type="ARBA" id="ARBA00022737"/>
    </source>
</evidence>
<dbReference type="InterPro" id="IPR036236">
    <property type="entry name" value="Znf_C2H2_sf"/>
</dbReference>
<dbReference type="Gene3D" id="3.30.160.60">
    <property type="entry name" value="Classic Zinc Finger"/>
    <property type="match status" value="3"/>
</dbReference>
<name>A0A2A4JKS8_HELVI</name>
<feature type="domain" description="C2H2-type" evidence="10">
    <location>
        <begin position="45"/>
        <end position="72"/>
    </location>
</feature>
<dbReference type="GO" id="GO:0005634">
    <property type="term" value="C:nucleus"/>
    <property type="evidence" value="ECO:0007669"/>
    <property type="project" value="UniProtKB-SubCell"/>
</dbReference>
<keyword evidence="3" id="KW-0677">Repeat</keyword>
<evidence type="ECO:0000256" key="4">
    <source>
        <dbReference type="ARBA" id="ARBA00022771"/>
    </source>
</evidence>
<evidence type="ECO:0000313" key="11">
    <source>
        <dbReference type="EMBL" id="PCG72043.1"/>
    </source>
</evidence>
<dbReference type="PROSITE" id="PS50157">
    <property type="entry name" value="ZINC_FINGER_C2H2_2"/>
    <property type="match status" value="3"/>
</dbReference>
<feature type="domain" description="C2H2-type" evidence="10">
    <location>
        <begin position="107"/>
        <end position="135"/>
    </location>
</feature>
<evidence type="ECO:0000259" key="10">
    <source>
        <dbReference type="PROSITE" id="PS50157"/>
    </source>
</evidence>
<reference evidence="11" key="1">
    <citation type="submission" date="2017-09" db="EMBL/GenBank/DDBJ databases">
        <title>Contemporary evolution of a Lepidopteran species, Heliothis virescens, in response to modern agricultural practices.</title>
        <authorList>
            <person name="Fritz M.L."/>
            <person name="Deyonke A.M."/>
            <person name="Papanicolaou A."/>
            <person name="Micinski S."/>
            <person name="Westbrook J."/>
            <person name="Gould F."/>
        </authorList>
    </citation>
    <scope>NUCLEOTIDE SEQUENCE [LARGE SCALE GENOMIC DNA]</scope>
    <source>
        <strain evidence="11">HvINT-</strain>
        <tissue evidence="11">Whole body</tissue>
    </source>
</reference>
<dbReference type="FunFam" id="3.30.160.60:FF:000100">
    <property type="entry name" value="Zinc finger 45-like"/>
    <property type="match status" value="1"/>
</dbReference>
<keyword evidence="6" id="KW-0238">DNA-binding</keyword>
<evidence type="ECO:0000256" key="2">
    <source>
        <dbReference type="ARBA" id="ARBA00022723"/>
    </source>
</evidence>
<feature type="domain" description="C2H2-type" evidence="10">
    <location>
        <begin position="74"/>
        <end position="101"/>
    </location>
</feature>
<comment type="subcellular location">
    <subcellularLocation>
        <location evidence="1">Nucleus</location>
    </subcellularLocation>
</comment>
<protein>
    <recommendedName>
        <fullName evidence="10">C2H2-type domain-containing protein</fullName>
    </recommendedName>
</protein>
<dbReference type="STRING" id="7102.A0A2A4JKS8"/>
<dbReference type="GO" id="GO:0008270">
    <property type="term" value="F:zinc ion binding"/>
    <property type="evidence" value="ECO:0007669"/>
    <property type="project" value="UniProtKB-KW"/>
</dbReference>
<organism evidence="11">
    <name type="scientific">Heliothis virescens</name>
    <name type="common">Tobacco budworm moth</name>
    <dbReference type="NCBI Taxonomy" id="7102"/>
    <lineage>
        <taxon>Eukaryota</taxon>
        <taxon>Metazoa</taxon>
        <taxon>Ecdysozoa</taxon>
        <taxon>Arthropoda</taxon>
        <taxon>Hexapoda</taxon>
        <taxon>Insecta</taxon>
        <taxon>Pterygota</taxon>
        <taxon>Neoptera</taxon>
        <taxon>Endopterygota</taxon>
        <taxon>Lepidoptera</taxon>
        <taxon>Glossata</taxon>
        <taxon>Ditrysia</taxon>
        <taxon>Noctuoidea</taxon>
        <taxon>Noctuidae</taxon>
        <taxon>Heliothinae</taxon>
        <taxon>Heliothis</taxon>
    </lineage>
</organism>
<accession>A0A2A4JKS8</accession>
<dbReference type="PROSITE" id="PS00028">
    <property type="entry name" value="ZINC_FINGER_C2H2_1"/>
    <property type="match status" value="3"/>
</dbReference>
<dbReference type="GO" id="GO:0000978">
    <property type="term" value="F:RNA polymerase II cis-regulatory region sequence-specific DNA binding"/>
    <property type="evidence" value="ECO:0007669"/>
    <property type="project" value="TreeGrafter"/>
</dbReference>
<evidence type="ECO:0000256" key="7">
    <source>
        <dbReference type="ARBA" id="ARBA00023242"/>
    </source>
</evidence>
<dbReference type="SUPFAM" id="SSF57667">
    <property type="entry name" value="beta-beta-alpha zinc fingers"/>
    <property type="match status" value="2"/>
</dbReference>
<keyword evidence="7" id="KW-0539">Nucleus</keyword>
<dbReference type="InterPro" id="IPR013087">
    <property type="entry name" value="Znf_C2H2_type"/>
</dbReference>
<evidence type="ECO:0000256" key="6">
    <source>
        <dbReference type="ARBA" id="ARBA00023125"/>
    </source>
</evidence>
<dbReference type="GO" id="GO:0000981">
    <property type="term" value="F:DNA-binding transcription factor activity, RNA polymerase II-specific"/>
    <property type="evidence" value="ECO:0007669"/>
    <property type="project" value="TreeGrafter"/>
</dbReference>
<comment type="similarity">
    <text evidence="8">Belongs to the snail C2H2-type zinc-finger protein family.</text>
</comment>
<sequence>MSSKTKPVETSKKKNQCNICNKVIIGSSFKFRSHMYQHKAVNSRFKCEYCSNEYFRKDVYEKHVRAHTGKRKMYICDHCERGFVEKRNLILHLKVHDEYYEPEKFQYKCIACGTSFCEERLLKYHIRKKHFNFQENEPTFVQKQLNETWVERVLESEVCVEITKVNNNIINIKKSVNNKETKPKDNEKSRFKEYMFSVIASKDKSQYSKAVCDYCNKEMLKKSLLAHIRERHLRIKKFSCEECKQGFSRHYQLVDHVCGKYKTRVKK</sequence>
<evidence type="ECO:0000256" key="1">
    <source>
        <dbReference type="ARBA" id="ARBA00004123"/>
    </source>
</evidence>
<evidence type="ECO:0000256" key="5">
    <source>
        <dbReference type="ARBA" id="ARBA00022833"/>
    </source>
</evidence>
<keyword evidence="2" id="KW-0479">Metal-binding</keyword>
<keyword evidence="5" id="KW-0862">Zinc</keyword>
<gene>
    <name evidence="11" type="ORF">B5V51_1221</name>
</gene>
<dbReference type="InterPro" id="IPR050527">
    <property type="entry name" value="Snail/Krueppel_Znf"/>
</dbReference>
<evidence type="ECO:0000256" key="8">
    <source>
        <dbReference type="ARBA" id="ARBA00037948"/>
    </source>
</evidence>
<dbReference type="Pfam" id="PF00096">
    <property type="entry name" value="zf-C2H2"/>
    <property type="match status" value="1"/>
</dbReference>
<dbReference type="PANTHER" id="PTHR24388:SF54">
    <property type="entry name" value="PROTEIN ESCARGOT"/>
    <property type="match status" value="1"/>
</dbReference>
<keyword evidence="4 9" id="KW-0863">Zinc-finger</keyword>
<comment type="caution">
    <text evidence="11">The sequence shown here is derived from an EMBL/GenBank/DDBJ whole genome shotgun (WGS) entry which is preliminary data.</text>
</comment>